<dbReference type="GO" id="GO:0004674">
    <property type="term" value="F:protein serine/threonine kinase activity"/>
    <property type="evidence" value="ECO:0007669"/>
    <property type="project" value="UniProtKB-KW"/>
</dbReference>
<keyword evidence="13" id="KW-1015">Disulfide bond</keyword>
<evidence type="ECO:0000256" key="11">
    <source>
        <dbReference type="ARBA" id="ARBA00022989"/>
    </source>
</evidence>
<dbReference type="FunFam" id="1.10.510.10:FF:000537">
    <property type="entry name" value="Putative receptor-like protein kinase"/>
    <property type="match status" value="1"/>
</dbReference>
<keyword evidence="2 18" id="KW-0723">Serine/threonine-protein kinase</keyword>
<evidence type="ECO:0000256" key="2">
    <source>
        <dbReference type="ARBA" id="ARBA00022527"/>
    </source>
</evidence>
<dbReference type="SMART" id="SM00108">
    <property type="entry name" value="B_lectin"/>
    <property type="match status" value="1"/>
</dbReference>
<evidence type="ECO:0000256" key="3">
    <source>
        <dbReference type="ARBA" id="ARBA00022536"/>
    </source>
</evidence>
<dbReference type="InterPro" id="IPR024171">
    <property type="entry name" value="SRK-like_kinase"/>
</dbReference>
<dbReference type="InterPro" id="IPR036426">
    <property type="entry name" value="Bulb-type_lectin_dom_sf"/>
</dbReference>
<evidence type="ECO:0000259" key="23">
    <source>
        <dbReference type="PROSITE" id="PS50011"/>
    </source>
</evidence>
<dbReference type="PROSITE" id="PS00108">
    <property type="entry name" value="PROTEIN_KINASE_ST"/>
    <property type="match status" value="1"/>
</dbReference>
<dbReference type="PROSITE" id="PS00107">
    <property type="entry name" value="PROTEIN_KINASE_ATP"/>
    <property type="match status" value="1"/>
</dbReference>
<evidence type="ECO:0000256" key="1">
    <source>
        <dbReference type="ARBA" id="ARBA00004479"/>
    </source>
</evidence>
<evidence type="ECO:0000256" key="20">
    <source>
        <dbReference type="SAM" id="MobiDB-lite"/>
    </source>
</evidence>
<keyword evidence="7" id="KW-0430">Lectin</keyword>
<keyword evidence="3" id="KW-0245">EGF-like domain</keyword>
<dbReference type="Gene3D" id="3.30.200.20">
    <property type="entry name" value="Phosphorylase Kinase, domain 1"/>
    <property type="match status" value="1"/>
</dbReference>
<keyword evidence="15" id="KW-0325">Glycoprotein</keyword>
<evidence type="ECO:0000256" key="14">
    <source>
        <dbReference type="ARBA" id="ARBA00023170"/>
    </source>
</evidence>
<evidence type="ECO:0000256" key="7">
    <source>
        <dbReference type="ARBA" id="ARBA00022734"/>
    </source>
</evidence>
<protein>
    <recommendedName>
        <fullName evidence="18">Receptor-like serine/threonine-protein kinase</fullName>
        <ecNumber evidence="18">2.7.11.1</ecNumber>
    </recommendedName>
</protein>
<dbReference type="PROSITE" id="PS50011">
    <property type="entry name" value="PROTEIN_KINASE_DOM"/>
    <property type="match status" value="1"/>
</dbReference>
<dbReference type="Proteomes" id="UP001497457">
    <property type="component" value="Chromosome 33rd"/>
</dbReference>
<evidence type="ECO:0000256" key="16">
    <source>
        <dbReference type="ARBA" id="ARBA00047899"/>
    </source>
</evidence>
<evidence type="ECO:0000259" key="24">
    <source>
        <dbReference type="PROSITE" id="PS50927"/>
    </source>
</evidence>
<dbReference type="PROSITE" id="PS50927">
    <property type="entry name" value="BULB_LECTIN"/>
    <property type="match status" value="1"/>
</dbReference>
<dbReference type="EMBL" id="OZ075143">
    <property type="protein sequence ID" value="CAL5039414.1"/>
    <property type="molecule type" value="Genomic_DNA"/>
</dbReference>
<evidence type="ECO:0000256" key="15">
    <source>
        <dbReference type="ARBA" id="ARBA00023180"/>
    </source>
</evidence>
<dbReference type="Gene3D" id="2.90.10.10">
    <property type="entry name" value="Bulb-type lectin domain"/>
    <property type="match status" value="1"/>
</dbReference>
<dbReference type="FunFam" id="3.30.200.20:FF:000059">
    <property type="entry name" value="S-receptor-like serine/threonine-protein kinase"/>
    <property type="match status" value="1"/>
</dbReference>
<keyword evidence="6 22" id="KW-0732">Signal</keyword>
<dbReference type="Gene3D" id="1.10.510.10">
    <property type="entry name" value="Transferase(Phosphotransferase) domain 1"/>
    <property type="match status" value="1"/>
</dbReference>
<feature type="chain" id="PRO_5044782391" description="Receptor-like serine/threonine-protein kinase" evidence="22">
    <location>
        <begin position="17"/>
        <end position="742"/>
    </location>
</feature>
<dbReference type="InterPro" id="IPR000719">
    <property type="entry name" value="Prot_kinase_dom"/>
</dbReference>
<comment type="similarity">
    <text evidence="18">Belongs to the protein kinase superfamily. Ser/Thr protein kinase family.</text>
</comment>
<evidence type="ECO:0000256" key="18">
    <source>
        <dbReference type="PIRNR" id="PIRNR000641"/>
    </source>
</evidence>
<keyword evidence="11 21" id="KW-1133">Transmembrane helix</keyword>
<dbReference type="GO" id="GO:0005524">
    <property type="term" value="F:ATP binding"/>
    <property type="evidence" value="ECO:0007669"/>
    <property type="project" value="UniProtKB-UniRule"/>
</dbReference>
<evidence type="ECO:0000256" key="8">
    <source>
        <dbReference type="ARBA" id="ARBA00022741"/>
    </source>
</evidence>
<accession>A0ABC9DIS3</accession>
<keyword evidence="26" id="KW-1185">Reference proteome</keyword>
<keyword evidence="4 18" id="KW-0808">Transferase</keyword>
<evidence type="ECO:0000256" key="17">
    <source>
        <dbReference type="ARBA" id="ARBA00048679"/>
    </source>
</evidence>
<dbReference type="Gene3D" id="2.90.10.30">
    <property type="match status" value="1"/>
</dbReference>
<keyword evidence="14" id="KW-0675">Receptor</keyword>
<comment type="catalytic activity">
    <reaction evidence="17 18">
        <text>L-seryl-[protein] + ATP = O-phospho-L-seryl-[protein] + ADP + H(+)</text>
        <dbReference type="Rhea" id="RHEA:17989"/>
        <dbReference type="Rhea" id="RHEA-COMP:9863"/>
        <dbReference type="Rhea" id="RHEA-COMP:11604"/>
        <dbReference type="ChEBI" id="CHEBI:15378"/>
        <dbReference type="ChEBI" id="CHEBI:29999"/>
        <dbReference type="ChEBI" id="CHEBI:30616"/>
        <dbReference type="ChEBI" id="CHEBI:83421"/>
        <dbReference type="ChEBI" id="CHEBI:456216"/>
        <dbReference type="EC" id="2.7.11.1"/>
    </reaction>
</comment>
<dbReference type="InterPro" id="IPR011009">
    <property type="entry name" value="Kinase-like_dom_sf"/>
</dbReference>
<dbReference type="InterPro" id="IPR001480">
    <property type="entry name" value="Bulb-type_lectin_dom"/>
</dbReference>
<comment type="catalytic activity">
    <reaction evidence="16 18">
        <text>L-threonyl-[protein] + ATP = O-phospho-L-threonyl-[protein] + ADP + H(+)</text>
        <dbReference type="Rhea" id="RHEA:46608"/>
        <dbReference type="Rhea" id="RHEA-COMP:11060"/>
        <dbReference type="Rhea" id="RHEA-COMP:11605"/>
        <dbReference type="ChEBI" id="CHEBI:15378"/>
        <dbReference type="ChEBI" id="CHEBI:30013"/>
        <dbReference type="ChEBI" id="CHEBI:30616"/>
        <dbReference type="ChEBI" id="CHEBI:61977"/>
        <dbReference type="ChEBI" id="CHEBI:456216"/>
        <dbReference type="EC" id="2.7.11.1"/>
    </reaction>
</comment>
<keyword evidence="5 21" id="KW-0812">Transmembrane</keyword>
<dbReference type="Pfam" id="PF01453">
    <property type="entry name" value="B_lectin"/>
    <property type="match status" value="1"/>
</dbReference>
<evidence type="ECO:0000256" key="22">
    <source>
        <dbReference type="SAM" id="SignalP"/>
    </source>
</evidence>
<dbReference type="Pfam" id="PF00069">
    <property type="entry name" value="Pkinase"/>
    <property type="match status" value="1"/>
</dbReference>
<evidence type="ECO:0000256" key="19">
    <source>
        <dbReference type="PROSITE-ProRule" id="PRU10141"/>
    </source>
</evidence>
<evidence type="ECO:0000256" key="6">
    <source>
        <dbReference type="ARBA" id="ARBA00022729"/>
    </source>
</evidence>
<dbReference type="PIRSF" id="PIRSF000641">
    <property type="entry name" value="SRK"/>
    <property type="match status" value="1"/>
</dbReference>
<evidence type="ECO:0000256" key="4">
    <source>
        <dbReference type="ARBA" id="ARBA00022679"/>
    </source>
</evidence>
<dbReference type="PANTHER" id="PTHR47976">
    <property type="entry name" value="G-TYPE LECTIN S-RECEPTOR-LIKE SERINE/THREONINE-PROTEIN KINASE SD2-5"/>
    <property type="match status" value="1"/>
</dbReference>
<feature type="domain" description="Bulb-type lectin" evidence="24">
    <location>
        <begin position="33"/>
        <end position="161"/>
    </location>
</feature>
<evidence type="ECO:0000256" key="21">
    <source>
        <dbReference type="SAM" id="Phobius"/>
    </source>
</evidence>
<evidence type="ECO:0000256" key="13">
    <source>
        <dbReference type="ARBA" id="ARBA00023157"/>
    </source>
</evidence>
<dbReference type="AlphaFoldDB" id="A0ABC9DIS3"/>
<comment type="subcellular location">
    <subcellularLocation>
        <location evidence="1">Membrane</location>
        <topology evidence="1">Single-pass type I membrane protein</topology>
    </subcellularLocation>
</comment>
<keyword evidence="12 21" id="KW-0472">Membrane</keyword>
<dbReference type="InterPro" id="IPR008271">
    <property type="entry name" value="Ser/Thr_kinase_AS"/>
</dbReference>
<reference evidence="26" key="1">
    <citation type="submission" date="2024-06" db="EMBL/GenBank/DDBJ databases">
        <authorList>
            <person name="Ryan C."/>
        </authorList>
    </citation>
    <scope>NUCLEOTIDE SEQUENCE [LARGE SCALE GENOMIC DNA]</scope>
</reference>
<evidence type="ECO:0000256" key="10">
    <source>
        <dbReference type="ARBA" id="ARBA00022840"/>
    </source>
</evidence>
<dbReference type="GO" id="GO:0030246">
    <property type="term" value="F:carbohydrate binding"/>
    <property type="evidence" value="ECO:0007669"/>
    <property type="project" value="UniProtKB-KW"/>
</dbReference>
<evidence type="ECO:0000256" key="12">
    <source>
        <dbReference type="ARBA" id="ARBA00023136"/>
    </source>
</evidence>
<keyword evidence="10 18" id="KW-0067">ATP-binding</keyword>
<dbReference type="SUPFAM" id="SSF56112">
    <property type="entry name" value="Protein kinase-like (PK-like)"/>
    <property type="match status" value="1"/>
</dbReference>
<keyword evidence="8 18" id="KW-0547">Nucleotide-binding</keyword>
<dbReference type="SMART" id="SM00220">
    <property type="entry name" value="S_TKc"/>
    <property type="match status" value="1"/>
</dbReference>
<evidence type="ECO:0000313" key="26">
    <source>
        <dbReference type="Proteomes" id="UP001497457"/>
    </source>
</evidence>
<dbReference type="GO" id="GO:0051707">
    <property type="term" value="P:response to other organism"/>
    <property type="evidence" value="ECO:0007669"/>
    <property type="project" value="UniProtKB-ARBA"/>
</dbReference>
<sequence>MKPSISFLLRFAPVLLFNLGQPYLLMGDAARQANQLTVGSSLTPTQYLTSSSGIFAFGICNVDPSLYPHQILLAIWFDFGASDCTNKTVVWFARDPTSNSAVIATKQSVLKLNSNNRLSLVDGQATLWTPSQPFGSILELQDSGNLWLLAARRGGVSWQSFDHPTHALLPGQSMTNSSGTYLLSKNTDTDFSAGRFTLIVQADDNIVLYMRDPGDINSLAGNAGNHYWSSRTWHSGQVPTIVFDNSGNLFYNDSLNGYRNLTMKQPPDSAENYYHYAALDPDGTVRVYAHQKNITNGTAWEVVSMFPSDRCSRMTKYSIQTICGPNAYCRISSNSKEQGINCECPYGYVYMDGQHGYRGCWKISIPAGPQRRIWLYLIIGILAISFATSSTCNLWQRYTNKKAKRSMLSAGLRSFTLKELERATDGFKETLGKGGFGEVYKGAVSYPQQYHVAVKKLIKSDENSERDFENEVQSIGQIHHKYLVRMIGYCKEGVHRMLVFEYMQGGTLADFIFRSERPYWSCLSEAAIGIAKGLEYLHEGCKSQIIHCDIKPENILFDDKNTPKITDFGISKLLGDQKTHHTVTTIAGTRPYVAPEWFDGEGEVSGKVDVYSFGVMLLEMICCKRVAGEQRPNDQGHGTVSALRAWAESLIKNGRVELMVQGDSEALADIGNVERFALVAIWCLQRDPSSRPGMRKVVQMLEGTMVVDPLPDPPRPPSFSAILPTSSENSHSCSTVHTLQVD</sequence>
<name>A0ABC9DIS3_9POAL</name>
<dbReference type="InterPro" id="IPR051343">
    <property type="entry name" value="G-type_lectin_kinases/EP1-like"/>
</dbReference>
<organism evidence="25 26">
    <name type="scientific">Urochloa decumbens</name>
    <dbReference type="NCBI Taxonomy" id="240449"/>
    <lineage>
        <taxon>Eukaryota</taxon>
        <taxon>Viridiplantae</taxon>
        <taxon>Streptophyta</taxon>
        <taxon>Embryophyta</taxon>
        <taxon>Tracheophyta</taxon>
        <taxon>Spermatophyta</taxon>
        <taxon>Magnoliopsida</taxon>
        <taxon>Liliopsida</taxon>
        <taxon>Poales</taxon>
        <taxon>Poaceae</taxon>
        <taxon>PACMAD clade</taxon>
        <taxon>Panicoideae</taxon>
        <taxon>Panicodae</taxon>
        <taxon>Paniceae</taxon>
        <taxon>Melinidinae</taxon>
        <taxon>Urochloa</taxon>
    </lineage>
</organism>
<feature type="signal peptide" evidence="22">
    <location>
        <begin position="1"/>
        <end position="16"/>
    </location>
</feature>
<evidence type="ECO:0000256" key="5">
    <source>
        <dbReference type="ARBA" id="ARBA00022692"/>
    </source>
</evidence>
<gene>
    <name evidence="25" type="ORF">URODEC1_LOCUS85532</name>
</gene>
<dbReference type="EC" id="2.7.11.1" evidence="18"/>
<reference evidence="25 26" key="2">
    <citation type="submission" date="2024-10" db="EMBL/GenBank/DDBJ databases">
        <authorList>
            <person name="Ryan C."/>
        </authorList>
    </citation>
    <scope>NUCLEOTIDE SEQUENCE [LARGE SCALE GENOMIC DNA]</scope>
</reference>
<feature type="domain" description="Protein kinase" evidence="23">
    <location>
        <begin position="425"/>
        <end position="705"/>
    </location>
</feature>
<dbReference type="GO" id="GO:0016020">
    <property type="term" value="C:membrane"/>
    <property type="evidence" value="ECO:0007669"/>
    <property type="project" value="UniProtKB-SubCell"/>
</dbReference>
<evidence type="ECO:0000313" key="25">
    <source>
        <dbReference type="EMBL" id="CAL5039414.1"/>
    </source>
</evidence>
<dbReference type="SUPFAM" id="SSF51110">
    <property type="entry name" value="alpha-D-mannose-specific plant lectins"/>
    <property type="match status" value="2"/>
</dbReference>
<dbReference type="PANTHER" id="PTHR47976:SF77">
    <property type="entry name" value="RECEPTOR-LIKE SERINE_THREONINE-PROTEIN KINASE"/>
    <property type="match status" value="1"/>
</dbReference>
<evidence type="ECO:0000256" key="9">
    <source>
        <dbReference type="ARBA" id="ARBA00022777"/>
    </source>
</evidence>
<feature type="binding site" evidence="19">
    <location>
        <position position="456"/>
    </location>
    <ligand>
        <name>ATP</name>
        <dbReference type="ChEBI" id="CHEBI:30616"/>
    </ligand>
</feature>
<proteinExistence type="inferred from homology"/>
<dbReference type="InterPro" id="IPR017441">
    <property type="entry name" value="Protein_kinase_ATP_BS"/>
</dbReference>
<keyword evidence="9 18" id="KW-0418">Kinase</keyword>
<feature type="transmembrane region" description="Helical" evidence="21">
    <location>
        <begin position="373"/>
        <end position="395"/>
    </location>
</feature>
<feature type="region of interest" description="Disordered" evidence="20">
    <location>
        <begin position="723"/>
        <end position="742"/>
    </location>
</feature>